<accession>A0AAV9IRL8</accession>
<evidence type="ECO:0000313" key="2">
    <source>
        <dbReference type="EMBL" id="KAK4534558.1"/>
    </source>
</evidence>
<dbReference type="Proteomes" id="UP001301350">
    <property type="component" value="Unassembled WGS sequence"/>
</dbReference>
<protein>
    <submittedName>
        <fullName evidence="2">Uncharacterized protein</fullName>
    </submittedName>
</protein>
<feature type="region of interest" description="Disordered" evidence="1">
    <location>
        <begin position="51"/>
        <end position="79"/>
    </location>
</feature>
<feature type="compositionally biased region" description="Low complexity" evidence="1">
    <location>
        <begin position="61"/>
        <end position="71"/>
    </location>
</feature>
<keyword evidence="3" id="KW-1185">Reference proteome</keyword>
<organism evidence="2 3">
    <name type="scientific">Cyanidium caldarium</name>
    <name type="common">Red alga</name>
    <dbReference type="NCBI Taxonomy" id="2771"/>
    <lineage>
        <taxon>Eukaryota</taxon>
        <taxon>Rhodophyta</taxon>
        <taxon>Bangiophyceae</taxon>
        <taxon>Cyanidiales</taxon>
        <taxon>Cyanidiaceae</taxon>
        <taxon>Cyanidium</taxon>
    </lineage>
</organism>
<feature type="compositionally biased region" description="Polar residues" evidence="1">
    <location>
        <begin position="13"/>
        <end position="24"/>
    </location>
</feature>
<comment type="caution">
    <text evidence="2">The sequence shown here is derived from an EMBL/GenBank/DDBJ whole genome shotgun (WGS) entry which is preliminary data.</text>
</comment>
<reference evidence="2 3" key="1">
    <citation type="submission" date="2022-07" db="EMBL/GenBank/DDBJ databases">
        <title>Genome-wide signatures of adaptation to extreme environments.</title>
        <authorList>
            <person name="Cho C.H."/>
            <person name="Yoon H.S."/>
        </authorList>
    </citation>
    <scope>NUCLEOTIDE SEQUENCE [LARGE SCALE GENOMIC DNA]</scope>
    <source>
        <strain evidence="2 3">DBV 063 E5</strain>
    </source>
</reference>
<sequence length="126" mass="13240">MSPEAGNDPQPLDMSSSGASSRYTAPSARAADSVLGLARLERLLLEMRRERSCREERADDAALPVAAAGDDTGAETPAKASSFVTTDDDEFEGLHLTAFTGQAMSLSKSGVHCDASEAEARKHPST</sequence>
<evidence type="ECO:0000256" key="1">
    <source>
        <dbReference type="SAM" id="MobiDB-lite"/>
    </source>
</evidence>
<gene>
    <name evidence="2" type="ORF">CDCA_CDCA02G0583</name>
</gene>
<feature type="region of interest" description="Disordered" evidence="1">
    <location>
        <begin position="1"/>
        <end position="29"/>
    </location>
</feature>
<name>A0AAV9IRL8_CYACA</name>
<dbReference type="EMBL" id="JANCYW010000002">
    <property type="protein sequence ID" value="KAK4534558.1"/>
    <property type="molecule type" value="Genomic_DNA"/>
</dbReference>
<evidence type="ECO:0000313" key="3">
    <source>
        <dbReference type="Proteomes" id="UP001301350"/>
    </source>
</evidence>
<dbReference type="AlphaFoldDB" id="A0AAV9IRL8"/>
<proteinExistence type="predicted"/>
<feature type="compositionally biased region" description="Basic and acidic residues" evidence="1">
    <location>
        <begin position="51"/>
        <end position="60"/>
    </location>
</feature>